<dbReference type="InterPro" id="IPR043567">
    <property type="entry name" value="SYTL1-5_C2B"/>
</dbReference>
<name>A0A833RY55_9HYME</name>
<dbReference type="InterPro" id="IPR035892">
    <property type="entry name" value="C2_domain_sf"/>
</dbReference>
<evidence type="ECO:0000259" key="2">
    <source>
        <dbReference type="PROSITE" id="PS50004"/>
    </source>
</evidence>
<dbReference type="PANTHER" id="PTHR45716:SF2">
    <property type="entry name" value="BITESIZE, ISOFORM I"/>
    <property type="match status" value="1"/>
</dbReference>
<keyword evidence="4" id="KW-1185">Reference proteome</keyword>
<dbReference type="PROSITE" id="PS50004">
    <property type="entry name" value="C2"/>
    <property type="match status" value="1"/>
</dbReference>
<dbReference type="AlphaFoldDB" id="A0A833RY55"/>
<comment type="caution">
    <text evidence="3">The sequence shown here is derived from an EMBL/GenBank/DDBJ whole genome shotgun (WGS) entry which is preliminary data.</text>
</comment>
<dbReference type="GO" id="GO:0042043">
    <property type="term" value="F:neurexin family protein binding"/>
    <property type="evidence" value="ECO:0007669"/>
    <property type="project" value="TreeGrafter"/>
</dbReference>
<dbReference type="SUPFAM" id="SSF49562">
    <property type="entry name" value="C2 domain (Calcium/lipid-binding domain, CaLB)"/>
    <property type="match status" value="1"/>
</dbReference>
<dbReference type="CDD" id="cd04020">
    <property type="entry name" value="C2B_SLP_1-2-3-4"/>
    <property type="match status" value="1"/>
</dbReference>
<dbReference type="GO" id="GO:0070382">
    <property type="term" value="C:exocytic vesicle"/>
    <property type="evidence" value="ECO:0007669"/>
    <property type="project" value="TreeGrafter"/>
</dbReference>
<reference evidence="3" key="1">
    <citation type="submission" date="2019-11" db="EMBL/GenBank/DDBJ databases">
        <title>The nuclear and mitochondrial genomes of Frieseomelitta varia - a highly eusocial stingless bee (Meliponini) with a permanently sterile worker caste.</title>
        <authorList>
            <person name="Freitas F.C.P."/>
            <person name="Lourenco A.P."/>
            <person name="Nunes F.M.F."/>
            <person name="Paschoal A.R."/>
            <person name="Abreu F.C.P."/>
            <person name="Barbin F.O."/>
            <person name="Bataglia L."/>
            <person name="Cardoso-Junior C.A.M."/>
            <person name="Cervoni M.S."/>
            <person name="Silva S.R."/>
            <person name="Dalarmi F."/>
            <person name="Del Lama M.A."/>
            <person name="Depintor T.S."/>
            <person name="Ferreira K.M."/>
            <person name="Goria P.S."/>
            <person name="Jaskot M.C."/>
            <person name="Lago D.C."/>
            <person name="Luna-Lucena D."/>
            <person name="Moda L.M."/>
            <person name="Nascimento L."/>
            <person name="Pedrino M."/>
            <person name="Rabico F.O."/>
            <person name="Sanches F.C."/>
            <person name="Santos D.E."/>
            <person name="Santos C.G."/>
            <person name="Vieira J."/>
            <person name="Lopes T.F."/>
            <person name="Barchuk A.R."/>
            <person name="Hartfelder K."/>
            <person name="Simoes Z.L.P."/>
            <person name="Bitondi M.M.G."/>
            <person name="Pinheiro D.G."/>
        </authorList>
    </citation>
    <scope>NUCLEOTIDE SEQUENCE</scope>
    <source>
        <strain evidence="3">USP_RPSP 00005682</strain>
        <tissue evidence="3">Whole individual</tissue>
    </source>
</reference>
<dbReference type="GO" id="GO:0005886">
    <property type="term" value="C:plasma membrane"/>
    <property type="evidence" value="ECO:0007669"/>
    <property type="project" value="TreeGrafter"/>
</dbReference>
<dbReference type="Pfam" id="PF00168">
    <property type="entry name" value="C2"/>
    <property type="match status" value="1"/>
</dbReference>
<dbReference type="InterPro" id="IPR000008">
    <property type="entry name" value="C2_dom"/>
</dbReference>
<organism evidence="3 4">
    <name type="scientific">Frieseomelitta varia</name>
    <dbReference type="NCBI Taxonomy" id="561572"/>
    <lineage>
        <taxon>Eukaryota</taxon>
        <taxon>Metazoa</taxon>
        <taxon>Ecdysozoa</taxon>
        <taxon>Arthropoda</taxon>
        <taxon>Hexapoda</taxon>
        <taxon>Insecta</taxon>
        <taxon>Pterygota</taxon>
        <taxon>Neoptera</taxon>
        <taxon>Endopterygota</taxon>
        <taxon>Hymenoptera</taxon>
        <taxon>Apocrita</taxon>
        <taxon>Aculeata</taxon>
        <taxon>Apoidea</taxon>
        <taxon>Anthophila</taxon>
        <taxon>Apidae</taxon>
        <taxon>Frieseomelitta</taxon>
    </lineage>
</organism>
<dbReference type="SMART" id="SM00239">
    <property type="entry name" value="C2"/>
    <property type="match status" value="1"/>
</dbReference>
<sequence>MKHSIDDGSSLSEACSTPIIGAGSRTGSSHTVIDVDDMDSGLHSGHLATRASLSSLGARSDSMASVYSGAGEGRCCRSVVVTGEVEFALQYDYKHLAFEVHVTKCKNLAPVDTEPFDDPVAYKGEVIVGLKFVPPDPTQQERDREVGVDRGASKSKKNWSRGSLHVLVKEARNLQTRAKNSGTCDPFCKSYLLPDKGRSGKQKTGVVRRSGGSPVWGHTFIYKDVSLQELAERGLELTVWDHDRIASNEFLGGVRFNLGTGT</sequence>
<feature type="domain" description="C2" evidence="2">
    <location>
        <begin position="142"/>
        <end position="262"/>
    </location>
</feature>
<proteinExistence type="predicted"/>
<dbReference type="GO" id="GO:0006887">
    <property type="term" value="P:exocytosis"/>
    <property type="evidence" value="ECO:0007669"/>
    <property type="project" value="TreeGrafter"/>
</dbReference>
<feature type="compositionally biased region" description="Basic and acidic residues" evidence="1">
    <location>
        <begin position="139"/>
        <end position="152"/>
    </location>
</feature>
<feature type="region of interest" description="Disordered" evidence="1">
    <location>
        <begin position="137"/>
        <end position="157"/>
    </location>
</feature>
<dbReference type="PANTHER" id="PTHR45716">
    <property type="entry name" value="BITESIZE, ISOFORM I"/>
    <property type="match status" value="1"/>
</dbReference>
<evidence type="ECO:0000313" key="4">
    <source>
        <dbReference type="Proteomes" id="UP000655588"/>
    </source>
</evidence>
<evidence type="ECO:0000313" key="3">
    <source>
        <dbReference type="EMBL" id="KAF3425595.1"/>
    </source>
</evidence>
<dbReference type="Proteomes" id="UP000655588">
    <property type="component" value="Unassembled WGS sequence"/>
</dbReference>
<dbReference type="Gene3D" id="2.60.40.150">
    <property type="entry name" value="C2 domain"/>
    <property type="match status" value="1"/>
</dbReference>
<evidence type="ECO:0000256" key="1">
    <source>
        <dbReference type="SAM" id="MobiDB-lite"/>
    </source>
</evidence>
<accession>A0A833RY55</accession>
<dbReference type="EMBL" id="WNWW01000372">
    <property type="protein sequence ID" value="KAF3425595.1"/>
    <property type="molecule type" value="Genomic_DNA"/>
</dbReference>
<protein>
    <recommendedName>
        <fullName evidence="2">C2 domain-containing protein</fullName>
    </recommendedName>
</protein>
<gene>
    <name evidence="3" type="ORF">E2986_02085</name>
</gene>